<accession>A0A9N9B9S4</accession>
<reference evidence="1" key="1">
    <citation type="submission" date="2021-06" db="EMBL/GenBank/DDBJ databases">
        <authorList>
            <person name="Kallberg Y."/>
            <person name="Tangrot J."/>
            <person name="Rosling A."/>
        </authorList>
    </citation>
    <scope>NUCLEOTIDE SEQUENCE</scope>
    <source>
        <strain evidence="1">MA453B</strain>
    </source>
</reference>
<dbReference type="OrthoDB" id="2343125at2759"/>
<protein>
    <submittedName>
        <fullName evidence="1">12739_t:CDS:1</fullName>
    </submittedName>
</protein>
<comment type="caution">
    <text evidence="1">The sequence shown here is derived from an EMBL/GenBank/DDBJ whole genome shotgun (WGS) entry which is preliminary data.</text>
</comment>
<keyword evidence="2" id="KW-1185">Reference proteome</keyword>
<gene>
    <name evidence="1" type="ORF">DERYTH_LOCUS5520</name>
</gene>
<dbReference type="Proteomes" id="UP000789405">
    <property type="component" value="Unassembled WGS sequence"/>
</dbReference>
<evidence type="ECO:0000313" key="1">
    <source>
        <dbReference type="EMBL" id="CAG8556412.1"/>
    </source>
</evidence>
<dbReference type="AlphaFoldDB" id="A0A9N9B9S4"/>
<dbReference type="EMBL" id="CAJVPY010002317">
    <property type="protein sequence ID" value="CAG8556412.1"/>
    <property type="molecule type" value="Genomic_DNA"/>
</dbReference>
<sequence length="121" mass="13503">MPETISVTNPNNPQIKVTMSQDVSTHSLEYPIGSTQTVKWDSSNLSEDPEISIQVYKLFPTIPEPTYLDVWPSPMTSKLSQKPTTFLIDPNLFSPGEWYVVRVSLVADDKVSGISDPFSVK</sequence>
<proteinExistence type="predicted"/>
<name>A0A9N9B9S4_9GLOM</name>
<organism evidence="1 2">
    <name type="scientific">Dentiscutata erythropus</name>
    <dbReference type="NCBI Taxonomy" id="1348616"/>
    <lineage>
        <taxon>Eukaryota</taxon>
        <taxon>Fungi</taxon>
        <taxon>Fungi incertae sedis</taxon>
        <taxon>Mucoromycota</taxon>
        <taxon>Glomeromycotina</taxon>
        <taxon>Glomeromycetes</taxon>
        <taxon>Diversisporales</taxon>
        <taxon>Gigasporaceae</taxon>
        <taxon>Dentiscutata</taxon>
    </lineage>
</organism>
<evidence type="ECO:0000313" key="2">
    <source>
        <dbReference type="Proteomes" id="UP000789405"/>
    </source>
</evidence>